<dbReference type="GO" id="GO:0016705">
    <property type="term" value="F:oxidoreductase activity, acting on paired donors, with incorporation or reduction of molecular oxygen"/>
    <property type="evidence" value="ECO:0007669"/>
    <property type="project" value="InterPro"/>
</dbReference>
<evidence type="ECO:0000256" key="2">
    <source>
        <dbReference type="ARBA" id="ARBA00003690"/>
    </source>
</evidence>
<evidence type="ECO:0000256" key="13">
    <source>
        <dbReference type="ARBA" id="ARBA00023136"/>
    </source>
</evidence>
<sequence>MILILLLSIFVVLFVWNYYVHYGSRRGRLINRIPGPPPVFPIAGNILEYQKGPDVLWKLLIYETNFYYPIVKVWSFFQPFVSIRHPDDLEIILSPVKHLEKSVIYDILLPWFNTGLLTSTGLGDFQKKYRDAVHEMGLLLIYRLMRPWMYQITLRGLFFDISPAGFRQRKLLRILHDFTDKIIKERKLYHERTGDRYLKSFENDKTEEDDSKYIGTTRCGHDTTAVGICFFLLLMAEHKDIQVLFDRRAR</sequence>
<comment type="subcellular location">
    <subcellularLocation>
        <location evidence="4">Endoplasmic reticulum membrane</location>
        <topology evidence="4">Peripheral membrane protein</topology>
    </subcellularLocation>
    <subcellularLocation>
        <location evidence="3">Microsome membrane</location>
        <topology evidence="3">Peripheral membrane protein</topology>
    </subcellularLocation>
</comment>
<dbReference type="PANTHER" id="PTHR24291:SF189">
    <property type="entry name" value="CYTOCHROME P450 4C3-RELATED"/>
    <property type="match status" value="1"/>
</dbReference>
<protein>
    <recommendedName>
        <fullName evidence="16">Cytochrome P450 4C1</fullName>
    </recommendedName>
</protein>
<dbReference type="InterPro" id="IPR036396">
    <property type="entry name" value="Cyt_P450_sf"/>
</dbReference>
<organism evidence="14 15">
    <name type="scientific">Ooceraea biroi</name>
    <name type="common">Clonal raider ant</name>
    <name type="synonym">Cerapachys biroi</name>
    <dbReference type="NCBI Taxonomy" id="2015173"/>
    <lineage>
        <taxon>Eukaryota</taxon>
        <taxon>Metazoa</taxon>
        <taxon>Ecdysozoa</taxon>
        <taxon>Arthropoda</taxon>
        <taxon>Hexapoda</taxon>
        <taxon>Insecta</taxon>
        <taxon>Pterygota</taxon>
        <taxon>Neoptera</taxon>
        <taxon>Endopterygota</taxon>
        <taxon>Hymenoptera</taxon>
        <taxon>Apocrita</taxon>
        <taxon>Aculeata</taxon>
        <taxon>Formicoidea</taxon>
        <taxon>Formicidae</taxon>
        <taxon>Dorylinae</taxon>
        <taxon>Ooceraea</taxon>
    </lineage>
</organism>
<evidence type="ECO:0000256" key="8">
    <source>
        <dbReference type="ARBA" id="ARBA00022824"/>
    </source>
</evidence>
<evidence type="ECO:0000256" key="4">
    <source>
        <dbReference type="ARBA" id="ARBA00004406"/>
    </source>
</evidence>
<evidence type="ECO:0000313" key="15">
    <source>
        <dbReference type="Proteomes" id="UP000279307"/>
    </source>
</evidence>
<evidence type="ECO:0000256" key="1">
    <source>
        <dbReference type="ARBA" id="ARBA00001971"/>
    </source>
</evidence>
<comment type="function">
    <text evidence="2">May be involved in the metabolism of insect hormones and in the breakdown of synthetic insecticides.</text>
</comment>
<evidence type="ECO:0000256" key="12">
    <source>
        <dbReference type="ARBA" id="ARBA00023033"/>
    </source>
</evidence>
<dbReference type="InterPro" id="IPR050196">
    <property type="entry name" value="Cytochrome_P450_Monoox"/>
</dbReference>
<keyword evidence="10" id="KW-0560">Oxidoreductase</keyword>
<keyword evidence="12" id="KW-0503">Monooxygenase</keyword>
<dbReference type="PANTHER" id="PTHR24291">
    <property type="entry name" value="CYTOCHROME P450 FAMILY 4"/>
    <property type="match status" value="1"/>
</dbReference>
<evidence type="ECO:0000256" key="11">
    <source>
        <dbReference type="ARBA" id="ARBA00023004"/>
    </source>
</evidence>
<accession>A0A3L8E1Z1</accession>
<dbReference type="GO" id="GO:0005789">
    <property type="term" value="C:endoplasmic reticulum membrane"/>
    <property type="evidence" value="ECO:0007669"/>
    <property type="project" value="UniProtKB-SubCell"/>
</dbReference>
<keyword evidence="6" id="KW-0349">Heme</keyword>
<dbReference type="SUPFAM" id="SSF48264">
    <property type="entry name" value="Cytochrome P450"/>
    <property type="match status" value="1"/>
</dbReference>
<gene>
    <name evidence="14" type="ORF">DMN91_000538</name>
</gene>
<dbReference type="EMBL" id="QOIP01000001">
    <property type="protein sequence ID" value="RLU26741.1"/>
    <property type="molecule type" value="Genomic_DNA"/>
</dbReference>
<dbReference type="GO" id="GO:0020037">
    <property type="term" value="F:heme binding"/>
    <property type="evidence" value="ECO:0007669"/>
    <property type="project" value="InterPro"/>
</dbReference>
<dbReference type="AlphaFoldDB" id="A0A3L8E1Z1"/>
<evidence type="ECO:0000256" key="6">
    <source>
        <dbReference type="ARBA" id="ARBA00022617"/>
    </source>
</evidence>
<dbReference type="GO" id="GO:0005506">
    <property type="term" value="F:iron ion binding"/>
    <property type="evidence" value="ECO:0007669"/>
    <property type="project" value="InterPro"/>
</dbReference>
<evidence type="ECO:0000313" key="14">
    <source>
        <dbReference type="EMBL" id="RLU26741.1"/>
    </source>
</evidence>
<keyword evidence="11" id="KW-0408">Iron</keyword>
<evidence type="ECO:0008006" key="16">
    <source>
        <dbReference type="Google" id="ProtNLM"/>
    </source>
</evidence>
<proteinExistence type="inferred from homology"/>
<evidence type="ECO:0000256" key="10">
    <source>
        <dbReference type="ARBA" id="ARBA00023002"/>
    </source>
</evidence>
<evidence type="ECO:0000256" key="5">
    <source>
        <dbReference type="ARBA" id="ARBA00010617"/>
    </source>
</evidence>
<evidence type="ECO:0000256" key="3">
    <source>
        <dbReference type="ARBA" id="ARBA00004174"/>
    </source>
</evidence>
<name>A0A3L8E1Z1_OOCBI</name>
<keyword evidence="13" id="KW-0472">Membrane</keyword>
<keyword evidence="7" id="KW-0479">Metal-binding</keyword>
<comment type="caution">
    <text evidence="14">The sequence shown here is derived from an EMBL/GenBank/DDBJ whole genome shotgun (WGS) entry which is preliminary data.</text>
</comment>
<evidence type="ECO:0000256" key="9">
    <source>
        <dbReference type="ARBA" id="ARBA00022848"/>
    </source>
</evidence>
<comment type="cofactor">
    <cofactor evidence="1">
        <name>heme</name>
        <dbReference type="ChEBI" id="CHEBI:30413"/>
    </cofactor>
</comment>
<reference evidence="14 15" key="1">
    <citation type="journal article" date="2018" name="Genome Res.">
        <title>The genomic architecture and molecular evolution of ant odorant receptors.</title>
        <authorList>
            <person name="McKenzie S.K."/>
            <person name="Kronauer D.J.C."/>
        </authorList>
    </citation>
    <scope>NUCLEOTIDE SEQUENCE [LARGE SCALE GENOMIC DNA]</scope>
    <source>
        <strain evidence="14">Clonal line C1</strain>
    </source>
</reference>
<dbReference type="GO" id="GO:0004497">
    <property type="term" value="F:monooxygenase activity"/>
    <property type="evidence" value="ECO:0007669"/>
    <property type="project" value="UniProtKB-KW"/>
</dbReference>
<evidence type="ECO:0000256" key="7">
    <source>
        <dbReference type="ARBA" id="ARBA00022723"/>
    </source>
</evidence>
<dbReference type="OrthoDB" id="1470350at2759"/>
<comment type="similarity">
    <text evidence="5">Belongs to the cytochrome P450 family.</text>
</comment>
<keyword evidence="8" id="KW-0256">Endoplasmic reticulum</keyword>
<keyword evidence="9" id="KW-0492">Microsome</keyword>
<dbReference type="Gene3D" id="1.10.630.10">
    <property type="entry name" value="Cytochrome P450"/>
    <property type="match status" value="1"/>
</dbReference>
<dbReference type="Proteomes" id="UP000279307">
    <property type="component" value="Chromosome 1"/>
</dbReference>